<dbReference type="SUPFAM" id="SSF56349">
    <property type="entry name" value="DNA breaking-rejoining enzymes"/>
    <property type="match status" value="1"/>
</dbReference>
<name>A0ABT8TIB0_9GAMM</name>
<keyword evidence="2" id="KW-1185">Reference proteome</keyword>
<gene>
    <name evidence="1" type="ORF">QWI16_09565</name>
</gene>
<dbReference type="InterPro" id="IPR011010">
    <property type="entry name" value="DNA_brk_join_enz"/>
</dbReference>
<comment type="caution">
    <text evidence="1">The sequence shown here is derived from an EMBL/GenBank/DDBJ whole genome shotgun (WGS) entry which is preliminary data.</text>
</comment>
<proteinExistence type="predicted"/>
<sequence length="51" mass="5882">MPFSISAHTFPIHLLLLGWPFKCVSQRLGHRNAESSGIYTNVLTFDRVIFY</sequence>
<reference evidence="1" key="1">
    <citation type="submission" date="2023-07" db="EMBL/GenBank/DDBJ databases">
        <title>Gilvimarinus algae sp. nov., isolated from the surface of Kelp.</title>
        <authorList>
            <person name="Sun Y.Y."/>
            <person name="Gong Y."/>
            <person name="Du Z.J."/>
        </authorList>
    </citation>
    <scope>NUCLEOTIDE SEQUENCE</scope>
    <source>
        <strain evidence="1">SDUM040014</strain>
    </source>
</reference>
<dbReference type="RefSeq" id="WP_302712665.1">
    <property type="nucleotide sequence ID" value="NZ_JAULRT010000052.1"/>
</dbReference>
<accession>A0ABT8TIB0</accession>
<evidence type="ECO:0000313" key="1">
    <source>
        <dbReference type="EMBL" id="MDO3382421.1"/>
    </source>
</evidence>
<evidence type="ECO:0000313" key="2">
    <source>
        <dbReference type="Proteomes" id="UP001168380"/>
    </source>
</evidence>
<protein>
    <submittedName>
        <fullName evidence="1">Uncharacterized protein</fullName>
    </submittedName>
</protein>
<dbReference type="EMBL" id="JAULRT010000052">
    <property type="protein sequence ID" value="MDO3382421.1"/>
    <property type="molecule type" value="Genomic_DNA"/>
</dbReference>
<dbReference type="Proteomes" id="UP001168380">
    <property type="component" value="Unassembled WGS sequence"/>
</dbReference>
<organism evidence="1 2">
    <name type="scientific">Gilvimarinus algae</name>
    <dbReference type="NCBI Taxonomy" id="3058037"/>
    <lineage>
        <taxon>Bacteria</taxon>
        <taxon>Pseudomonadati</taxon>
        <taxon>Pseudomonadota</taxon>
        <taxon>Gammaproteobacteria</taxon>
        <taxon>Cellvibrionales</taxon>
        <taxon>Cellvibrionaceae</taxon>
        <taxon>Gilvimarinus</taxon>
    </lineage>
</organism>